<protein>
    <recommendedName>
        <fullName evidence="8">Sulfate exporter family transporter</fullName>
    </recommendedName>
</protein>
<proteinExistence type="predicted"/>
<dbReference type="InterPro" id="IPR018383">
    <property type="entry name" value="UPF0324_pro"/>
</dbReference>
<organism evidence="7">
    <name type="scientific">mine drainage metagenome</name>
    <dbReference type="NCBI Taxonomy" id="410659"/>
    <lineage>
        <taxon>unclassified sequences</taxon>
        <taxon>metagenomes</taxon>
        <taxon>ecological metagenomes</taxon>
    </lineage>
</organism>
<comment type="subcellular location">
    <subcellularLocation>
        <location evidence="1">Cell membrane</location>
        <topology evidence="1">Multi-pass membrane protein</topology>
    </subcellularLocation>
</comment>
<dbReference type="GO" id="GO:0005886">
    <property type="term" value="C:plasma membrane"/>
    <property type="evidence" value="ECO:0007669"/>
    <property type="project" value="UniProtKB-SubCell"/>
</dbReference>
<evidence type="ECO:0000256" key="6">
    <source>
        <dbReference type="SAM" id="Phobius"/>
    </source>
</evidence>
<evidence type="ECO:0008006" key="8">
    <source>
        <dbReference type="Google" id="ProtNLM"/>
    </source>
</evidence>
<evidence type="ECO:0000256" key="4">
    <source>
        <dbReference type="ARBA" id="ARBA00022989"/>
    </source>
</evidence>
<feature type="transmembrane region" description="Helical" evidence="6">
    <location>
        <begin position="130"/>
        <end position="151"/>
    </location>
</feature>
<keyword evidence="5 6" id="KW-0472">Membrane</keyword>
<comment type="caution">
    <text evidence="7">The sequence shown here is derived from an EMBL/GenBank/DDBJ whole genome shotgun (WGS) entry which is preliminary data.</text>
</comment>
<gene>
    <name evidence="7" type="ORF">GALL_149290</name>
</gene>
<reference evidence="7" key="1">
    <citation type="submission" date="2016-10" db="EMBL/GenBank/DDBJ databases">
        <title>Sequence of Gallionella enrichment culture.</title>
        <authorList>
            <person name="Poehlein A."/>
            <person name="Muehling M."/>
            <person name="Daniel R."/>
        </authorList>
    </citation>
    <scope>NUCLEOTIDE SEQUENCE</scope>
</reference>
<dbReference type="AlphaFoldDB" id="A0A1J5S3F5"/>
<feature type="transmembrane region" description="Helical" evidence="6">
    <location>
        <begin position="250"/>
        <end position="268"/>
    </location>
</feature>
<evidence type="ECO:0000256" key="1">
    <source>
        <dbReference type="ARBA" id="ARBA00004651"/>
    </source>
</evidence>
<feature type="transmembrane region" description="Helical" evidence="6">
    <location>
        <begin position="31"/>
        <end position="63"/>
    </location>
</feature>
<evidence type="ECO:0000256" key="3">
    <source>
        <dbReference type="ARBA" id="ARBA00022692"/>
    </source>
</evidence>
<evidence type="ECO:0000256" key="2">
    <source>
        <dbReference type="ARBA" id="ARBA00022475"/>
    </source>
</evidence>
<feature type="transmembrane region" description="Helical" evidence="6">
    <location>
        <begin position="309"/>
        <end position="330"/>
    </location>
</feature>
<dbReference type="PANTHER" id="PTHR30106">
    <property type="entry name" value="INNER MEMBRANE PROTEIN YEIH-RELATED"/>
    <property type="match status" value="1"/>
</dbReference>
<feature type="transmembrane region" description="Helical" evidence="6">
    <location>
        <begin position="157"/>
        <end position="178"/>
    </location>
</feature>
<keyword evidence="3 6" id="KW-0812">Transmembrane</keyword>
<accession>A0A1J5S3F5</accession>
<sequence length="331" mass="36007">MLPFVCYDKALQLKITDMDHFRNNKKVYQQIIFLAALLLCLTPFVSASLALLLGVLLALTVGHPFIHLNHKATNLLLKISVVFLGFGMNLHHAITAGKEGIIFTVLSISTTLLFGWLLGRWLKVDMKTSFLISGGTAICGGSAIAAIAPIIKAKEKQMSVALGAVFILNSVALFIFPVIGHHLQMSASQFGLWCAIAIHDTSSVVGASAKYGQDALQIATTIKLERALWIIPLSILTVIFSNGDRKKINIPYFIALFILAMCCSTYFPKFANLYEPLVSVAHKGLTVTLFFIGAGLSAKTIRSVGIKPFLQAVFLWAFISTISVIAILLLK</sequence>
<dbReference type="Pfam" id="PF03601">
    <property type="entry name" value="Cons_hypoth698"/>
    <property type="match status" value="1"/>
</dbReference>
<keyword evidence="2" id="KW-1003">Cell membrane</keyword>
<feature type="transmembrane region" description="Helical" evidence="6">
    <location>
        <begin position="100"/>
        <end position="118"/>
    </location>
</feature>
<evidence type="ECO:0000313" key="7">
    <source>
        <dbReference type="EMBL" id="OIR02929.1"/>
    </source>
</evidence>
<feature type="transmembrane region" description="Helical" evidence="6">
    <location>
        <begin position="280"/>
        <end position="297"/>
    </location>
</feature>
<evidence type="ECO:0000256" key="5">
    <source>
        <dbReference type="ARBA" id="ARBA00023136"/>
    </source>
</evidence>
<dbReference type="EMBL" id="MLJW01000070">
    <property type="protein sequence ID" value="OIR02929.1"/>
    <property type="molecule type" value="Genomic_DNA"/>
</dbReference>
<dbReference type="PANTHER" id="PTHR30106:SF1">
    <property type="entry name" value="UPF0324 MEMBRANE PROTEIN FN0533"/>
    <property type="match status" value="1"/>
</dbReference>
<feature type="transmembrane region" description="Helical" evidence="6">
    <location>
        <begin position="75"/>
        <end position="94"/>
    </location>
</feature>
<name>A0A1J5S3F5_9ZZZZ</name>
<keyword evidence="4 6" id="KW-1133">Transmembrane helix</keyword>